<organism evidence="4 5">
    <name type="scientific">Candidatus Cytomitobacter indipagum</name>
    <dbReference type="NCBI Taxonomy" id="2601575"/>
    <lineage>
        <taxon>Bacteria</taxon>
        <taxon>Pseudomonadati</taxon>
        <taxon>Pseudomonadota</taxon>
        <taxon>Alphaproteobacteria</taxon>
        <taxon>Holosporales</taxon>
        <taxon>Holosporaceae</taxon>
        <taxon>Candidatus Cytomitobacter</taxon>
    </lineage>
</organism>
<comment type="similarity">
    <text evidence="1">Belongs to the ComF/GntX family.</text>
</comment>
<dbReference type="KEGG" id="cip:FZC35_02050"/>
<gene>
    <name evidence="4" type="ORF">FZC35_02050</name>
</gene>
<dbReference type="RefSeq" id="WP_148980994.1">
    <property type="nucleotide sequence ID" value="NZ_CP043315.1"/>
</dbReference>
<dbReference type="OrthoDB" id="9779910at2"/>
<dbReference type="InterPro" id="IPR044005">
    <property type="entry name" value="DZR_2"/>
</dbReference>
<evidence type="ECO:0000259" key="2">
    <source>
        <dbReference type="Pfam" id="PF00156"/>
    </source>
</evidence>
<protein>
    <submittedName>
        <fullName evidence="4">ComF family protein</fullName>
    </submittedName>
</protein>
<proteinExistence type="inferred from homology"/>
<dbReference type="Proteomes" id="UP000325155">
    <property type="component" value="Chromosome"/>
</dbReference>
<dbReference type="Gene3D" id="3.40.50.2020">
    <property type="match status" value="1"/>
</dbReference>
<feature type="domain" description="Phosphoribosyltransferase" evidence="2">
    <location>
        <begin position="192"/>
        <end position="239"/>
    </location>
</feature>
<dbReference type="InterPro" id="IPR051910">
    <property type="entry name" value="ComF/GntX_DNA_util-trans"/>
</dbReference>
<dbReference type="SUPFAM" id="SSF53271">
    <property type="entry name" value="PRTase-like"/>
    <property type="match status" value="1"/>
</dbReference>
<accession>A0A5C0UEK7</accession>
<reference evidence="4 5" key="1">
    <citation type="submission" date="2019-08" db="EMBL/GenBank/DDBJ databases">
        <title>Highly reduced genomes of protist endosymbionts show evolutionary convergence.</title>
        <authorList>
            <person name="George E."/>
            <person name="Husnik F."/>
            <person name="Tashyreva D."/>
            <person name="Prokopchuk G."/>
            <person name="Horak A."/>
            <person name="Kwong W.K."/>
            <person name="Lukes J."/>
            <person name="Keeling P.J."/>
        </authorList>
    </citation>
    <scope>NUCLEOTIDE SEQUENCE [LARGE SCALE GENOMIC DNA]</scope>
    <source>
        <strain evidence="4">1605</strain>
    </source>
</reference>
<dbReference type="PANTHER" id="PTHR47505:SF1">
    <property type="entry name" value="DNA UTILIZATION PROTEIN YHGH"/>
    <property type="match status" value="1"/>
</dbReference>
<evidence type="ECO:0000259" key="3">
    <source>
        <dbReference type="Pfam" id="PF18912"/>
    </source>
</evidence>
<dbReference type="InterPro" id="IPR000836">
    <property type="entry name" value="PRTase_dom"/>
</dbReference>
<evidence type="ECO:0000313" key="5">
    <source>
        <dbReference type="Proteomes" id="UP000325155"/>
    </source>
</evidence>
<dbReference type="CDD" id="cd06223">
    <property type="entry name" value="PRTases_typeI"/>
    <property type="match status" value="1"/>
</dbReference>
<keyword evidence="5" id="KW-1185">Reference proteome</keyword>
<feature type="domain" description="Double zinc ribbon" evidence="3">
    <location>
        <begin position="13"/>
        <end position="69"/>
    </location>
</feature>
<dbReference type="EMBL" id="CP043315">
    <property type="protein sequence ID" value="QEK38147.1"/>
    <property type="molecule type" value="Genomic_DNA"/>
</dbReference>
<evidence type="ECO:0000256" key="1">
    <source>
        <dbReference type="ARBA" id="ARBA00008007"/>
    </source>
</evidence>
<dbReference type="Pfam" id="PF00156">
    <property type="entry name" value="Pribosyltran"/>
    <property type="match status" value="1"/>
</dbReference>
<evidence type="ECO:0000313" key="4">
    <source>
        <dbReference type="EMBL" id="QEK38147.1"/>
    </source>
</evidence>
<dbReference type="PANTHER" id="PTHR47505">
    <property type="entry name" value="DNA UTILIZATION PROTEIN YHGH"/>
    <property type="match status" value="1"/>
</dbReference>
<sequence length="244" mass="28176">MNSIVSKCMNKITDLFYPKICYLCNAPLQENGLCHKCWNKIRFIQDPACKTCGNPFSYDMGESISCGKCIQNKKYYIDYAKSIMKYDINTKKLIMSYKNHNCFYLTNFFANLMNNSIKEWADNVDYIIPIPLHNWRLFWRGYNQTEILTKQLSKIAKISHLRDGLLRTKWTYSQSKFNKAGRKKNMENAFEINYAHENKIKGKNVLILDDVTTTGATLNSAAKVLKDAGVKGVYCITIAKSISF</sequence>
<dbReference type="InterPro" id="IPR029057">
    <property type="entry name" value="PRTase-like"/>
</dbReference>
<dbReference type="Pfam" id="PF18912">
    <property type="entry name" value="DZR_2"/>
    <property type="match status" value="1"/>
</dbReference>
<dbReference type="AlphaFoldDB" id="A0A5C0UEK7"/>
<name>A0A5C0UEK7_9PROT</name>